<organism evidence="1 2">
    <name type="scientific">Cuscuta australis</name>
    <dbReference type="NCBI Taxonomy" id="267555"/>
    <lineage>
        <taxon>Eukaryota</taxon>
        <taxon>Viridiplantae</taxon>
        <taxon>Streptophyta</taxon>
        <taxon>Embryophyta</taxon>
        <taxon>Tracheophyta</taxon>
        <taxon>Spermatophyta</taxon>
        <taxon>Magnoliopsida</taxon>
        <taxon>eudicotyledons</taxon>
        <taxon>Gunneridae</taxon>
        <taxon>Pentapetalae</taxon>
        <taxon>asterids</taxon>
        <taxon>lamiids</taxon>
        <taxon>Solanales</taxon>
        <taxon>Convolvulaceae</taxon>
        <taxon>Cuscuteae</taxon>
        <taxon>Cuscuta</taxon>
        <taxon>Cuscuta subgen. Grammica</taxon>
        <taxon>Cuscuta sect. Cleistogrammica</taxon>
    </lineage>
</organism>
<protein>
    <submittedName>
        <fullName evidence="1">Uncharacterized protein</fullName>
    </submittedName>
</protein>
<sequence length="119" mass="13229">MQENNRILPEDVVLLQNKFAPLSYLGEENNLPSYKSKDDLFTGGDQGRATSTIIKALGIEEETLEINDDAEEQPLNIHLEGEAEPKLLDSSSVHPLSAKLHKKIRNMKQIHSSPGLVLL</sequence>
<dbReference type="Proteomes" id="UP000249390">
    <property type="component" value="Unassembled WGS sequence"/>
</dbReference>
<name>A0A328DYC6_9ASTE</name>
<evidence type="ECO:0000313" key="1">
    <source>
        <dbReference type="EMBL" id="RAL49201.1"/>
    </source>
</evidence>
<accession>A0A328DYC6</accession>
<proteinExistence type="predicted"/>
<reference evidence="1 2" key="1">
    <citation type="submission" date="2018-06" db="EMBL/GenBank/DDBJ databases">
        <title>The Genome of Cuscuta australis (Dodder) Provides Insight into the Evolution of Plant Parasitism.</title>
        <authorList>
            <person name="Liu H."/>
        </authorList>
    </citation>
    <scope>NUCLEOTIDE SEQUENCE [LARGE SCALE GENOMIC DNA]</scope>
    <source>
        <strain evidence="2">cv. Yunnan</strain>
        <tissue evidence="1">Vines</tissue>
    </source>
</reference>
<comment type="caution">
    <text evidence="1">The sequence shown here is derived from an EMBL/GenBank/DDBJ whole genome shotgun (WGS) entry which is preliminary data.</text>
</comment>
<gene>
    <name evidence="1" type="ORF">DM860_014419</name>
</gene>
<keyword evidence="2" id="KW-1185">Reference proteome</keyword>
<evidence type="ECO:0000313" key="2">
    <source>
        <dbReference type="Proteomes" id="UP000249390"/>
    </source>
</evidence>
<dbReference type="AlphaFoldDB" id="A0A328DYC6"/>
<dbReference type="EMBL" id="NQVE01000088">
    <property type="protein sequence ID" value="RAL49201.1"/>
    <property type="molecule type" value="Genomic_DNA"/>
</dbReference>